<dbReference type="PROSITE" id="PS51257">
    <property type="entry name" value="PROKAR_LIPOPROTEIN"/>
    <property type="match status" value="1"/>
</dbReference>
<evidence type="ECO:0000313" key="3">
    <source>
        <dbReference type="Proteomes" id="UP001282284"/>
    </source>
</evidence>
<name>A0ABU4G4Y5_9BACL</name>
<protein>
    <submittedName>
        <fullName evidence="2">YusW family protein</fullName>
    </submittedName>
</protein>
<organism evidence="2 3">
    <name type="scientific">Sporosarcina saromensis</name>
    <dbReference type="NCBI Taxonomy" id="359365"/>
    <lineage>
        <taxon>Bacteria</taxon>
        <taxon>Bacillati</taxon>
        <taxon>Bacillota</taxon>
        <taxon>Bacilli</taxon>
        <taxon>Bacillales</taxon>
        <taxon>Caryophanaceae</taxon>
        <taxon>Sporosarcina</taxon>
    </lineage>
</organism>
<gene>
    <name evidence="2" type="ORF">QT711_02385</name>
</gene>
<sequence length="144" mass="16541">MTWTMKKIGFFIITVLSSMLFACSNQNLVSDKEAKEIVDTYDITAFSVVIDTNEQSEVLSASFTEKKDRSEAEYSHKKDEVHLHGKKALDKINDALEKMKPTPETEETELIKQVAEAFEFSDYKMIKIEITFKGHDSKEIMFSK</sequence>
<keyword evidence="3" id="KW-1185">Reference proteome</keyword>
<dbReference type="RefSeq" id="WP_317941884.1">
    <property type="nucleotide sequence ID" value="NZ_JAUBDI010000001.1"/>
</dbReference>
<feature type="chain" id="PRO_5047376416" evidence="1">
    <location>
        <begin position="23"/>
        <end position="144"/>
    </location>
</feature>
<dbReference type="Pfam" id="PF14039">
    <property type="entry name" value="YusW"/>
    <property type="match status" value="1"/>
</dbReference>
<dbReference type="EMBL" id="JAUBDI010000001">
    <property type="protein sequence ID" value="MDW0112017.1"/>
    <property type="molecule type" value="Genomic_DNA"/>
</dbReference>
<feature type="signal peptide" evidence="1">
    <location>
        <begin position="1"/>
        <end position="22"/>
    </location>
</feature>
<accession>A0ABU4G4Y5</accession>
<evidence type="ECO:0000256" key="1">
    <source>
        <dbReference type="SAM" id="SignalP"/>
    </source>
</evidence>
<comment type="caution">
    <text evidence="2">The sequence shown here is derived from an EMBL/GenBank/DDBJ whole genome shotgun (WGS) entry which is preliminary data.</text>
</comment>
<dbReference type="InterPro" id="IPR025623">
    <property type="entry name" value="YusW"/>
</dbReference>
<evidence type="ECO:0000313" key="2">
    <source>
        <dbReference type="EMBL" id="MDW0112017.1"/>
    </source>
</evidence>
<keyword evidence="1" id="KW-0732">Signal</keyword>
<reference evidence="2 3" key="1">
    <citation type="submission" date="2023-06" db="EMBL/GenBank/DDBJ databases">
        <title>Sporosarcina sp. nov., isolated from Korean traditional fermented seafood 'Jeotgal'.</title>
        <authorList>
            <person name="Yang A.I."/>
            <person name="Shin N.-R."/>
        </authorList>
    </citation>
    <scope>NUCLEOTIDE SEQUENCE [LARGE SCALE GENOMIC DNA]</scope>
    <source>
        <strain evidence="2 3">KCTC13119</strain>
    </source>
</reference>
<dbReference type="Proteomes" id="UP001282284">
    <property type="component" value="Unassembled WGS sequence"/>
</dbReference>
<proteinExistence type="predicted"/>